<dbReference type="Pfam" id="PF13487">
    <property type="entry name" value="HD_5"/>
    <property type="match status" value="1"/>
</dbReference>
<protein>
    <submittedName>
        <fullName evidence="2">Cyclic di-GMP phosphodiesterase response regulator RpfG</fullName>
        <ecNumber evidence="2">3.1.4.52</ecNumber>
    </submittedName>
</protein>
<dbReference type="InterPro" id="IPR003607">
    <property type="entry name" value="HD/PDEase_dom"/>
</dbReference>
<evidence type="ECO:0000259" key="1">
    <source>
        <dbReference type="PROSITE" id="PS51832"/>
    </source>
</evidence>
<dbReference type="GO" id="GO:0071111">
    <property type="term" value="F:cyclic-guanylate-specific phosphodiesterase activity"/>
    <property type="evidence" value="ECO:0007669"/>
    <property type="project" value="UniProtKB-EC"/>
</dbReference>
<dbReference type="EMBL" id="UGSK01000001">
    <property type="protein sequence ID" value="SUA99544.1"/>
    <property type="molecule type" value="Genomic_DNA"/>
</dbReference>
<reference evidence="2 3" key="1">
    <citation type="submission" date="2018-06" db="EMBL/GenBank/DDBJ databases">
        <authorList>
            <consortium name="Pathogen Informatics"/>
            <person name="Doyle S."/>
        </authorList>
    </citation>
    <scope>NUCLEOTIDE SEQUENCE [LARGE SCALE GENOMIC DNA]</scope>
    <source>
        <strain evidence="2 3">NCTC13350</strain>
    </source>
</reference>
<dbReference type="SUPFAM" id="SSF109604">
    <property type="entry name" value="HD-domain/PDEase-like"/>
    <property type="match status" value="1"/>
</dbReference>
<dbReference type="InterPro" id="IPR037522">
    <property type="entry name" value="HD_GYP_dom"/>
</dbReference>
<dbReference type="PANTHER" id="PTHR43155">
    <property type="entry name" value="CYCLIC DI-GMP PHOSPHODIESTERASE PA4108-RELATED"/>
    <property type="match status" value="1"/>
</dbReference>
<dbReference type="PANTHER" id="PTHR43155:SF2">
    <property type="entry name" value="CYCLIC DI-GMP PHOSPHODIESTERASE PA4108"/>
    <property type="match status" value="1"/>
</dbReference>
<dbReference type="SMART" id="SM00471">
    <property type="entry name" value="HDc"/>
    <property type="match status" value="1"/>
</dbReference>
<organism evidence="2 3">
    <name type="scientific">Pannonibacter phragmitetus</name>
    <dbReference type="NCBI Taxonomy" id="121719"/>
    <lineage>
        <taxon>Bacteria</taxon>
        <taxon>Pseudomonadati</taxon>
        <taxon>Pseudomonadota</taxon>
        <taxon>Alphaproteobacteria</taxon>
        <taxon>Hyphomicrobiales</taxon>
        <taxon>Stappiaceae</taxon>
        <taxon>Pannonibacter</taxon>
    </lineage>
</organism>
<evidence type="ECO:0000313" key="3">
    <source>
        <dbReference type="Proteomes" id="UP000255000"/>
    </source>
</evidence>
<dbReference type="CDD" id="cd00077">
    <property type="entry name" value="HDc"/>
    <property type="match status" value="1"/>
</dbReference>
<sequence>MFKLVLLVKNLDHCPLIMHKLGQLYPAELFEHADAHRAGLFAADLVLIDVSEADDADTETVRQALSETRNVTSAALVRPNNRRDEVQANALGTKLVWSRIRPVKAVLQDVERLLGSYSTPVIPGDVPPATRKSVQAVSRALGDCVTSAISDEPFPVAQIGRAVDQTLSSFRVEGLDAWTAAVQMHHSHTYCHSMLVTGYALAFADVMGMTVDERARLGAAALLHDVGKVFIPLSILDKPGKLTDEEFAAIKMHPVKSRELLTGQPGISDEVVDIAAHHHEYLDGSGYPDGLKGEEISRSVRMLTICDIYAALTEKRAYKPALSPRQAYGILVDMGRKIDQSLLKMFRQVAFEADRVATVKRKAGGF</sequence>
<dbReference type="PROSITE" id="PS51832">
    <property type="entry name" value="HD_GYP"/>
    <property type="match status" value="1"/>
</dbReference>
<dbReference type="AlphaFoldDB" id="A0A378ZQQ9"/>
<feature type="domain" description="HD-GYP" evidence="1">
    <location>
        <begin position="167"/>
        <end position="362"/>
    </location>
</feature>
<evidence type="ECO:0000313" key="2">
    <source>
        <dbReference type="EMBL" id="SUA99544.1"/>
    </source>
</evidence>
<dbReference type="Gene3D" id="1.10.3210.10">
    <property type="entry name" value="Hypothetical protein af1432"/>
    <property type="match status" value="1"/>
</dbReference>
<dbReference type="EC" id="3.1.4.52" evidence="2"/>
<gene>
    <name evidence="2" type="primary">rpfG</name>
    <name evidence="2" type="ORF">NCTC13350_00443</name>
</gene>
<name>A0A378ZQQ9_9HYPH</name>
<dbReference type="Proteomes" id="UP000255000">
    <property type="component" value="Unassembled WGS sequence"/>
</dbReference>
<accession>A0A378ZQQ9</accession>
<proteinExistence type="predicted"/>
<keyword evidence="2" id="KW-0378">Hydrolase</keyword>